<dbReference type="PROSITE" id="PS50011">
    <property type="entry name" value="PROTEIN_KINASE_DOM"/>
    <property type="match status" value="1"/>
</dbReference>
<proteinExistence type="predicted"/>
<feature type="region of interest" description="Disordered" evidence="2">
    <location>
        <begin position="613"/>
        <end position="726"/>
    </location>
</feature>
<feature type="compositionally biased region" description="Basic and acidic residues" evidence="2">
    <location>
        <begin position="512"/>
        <end position="538"/>
    </location>
</feature>
<feature type="compositionally biased region" description="Polar residues" evidence="2">
    <location>
        <begin position="267"/>
        <end position="281"/>
    </location>
</feature>
<dbReference type="Gene3D" id="3.30.200.20">
    <property type="entry name" value="Phosphorylase Kinase, domain 1"/>
    <property type="match status" value="1"/>
</dbReference>
<evidence type="ECO:0000256" key="2">
    <source>
        <dbReference type="SAM" id="MobiDB-lite"/>
    </source>
</evidence>
<sequence length="762" mass="83827">MGCGASLNIEEFSSFYAHYSLGSTPKALGKGSYGSVFLANAKHSSTTQSFAVKVQTSRRTATKKIEHEAKIWKLCASHRNVVHFVQMCQEADIYFMVMEACQRSLFDRLIDHPKWSWEQLAGDLHQLVSGLQHLHLRRVLHSDIKAENALYGGPDGKVLKLADFGLAVYITPSEGPLTRARGSRSYMAPEMLAGEGYAFPADMWSFGVLVYVILVGQFPIGQSKQTKSELTRNIIKVDKEPGRVTNLANKLKRAIATEQGKLDRRQGNASTEVSNRSSSEFQRVLPGPSSEGSVAPEELLNRHVSVQMKRLKVVEFIRLFLQRNPQERSSANEAMQSELFGELQSMRQEHRAMEVDSQLVIINRRALKRTDQKDSPQDLPAEEKPQNEEPRTPVATPDGPESPSTKVSGKTPPAPQTPAPPSGEVPKPPPLRRKSYTSGRLDSKLEDPLAEPKLDKPEPLRRRSFTASALAENSSKGQTLLQVPKGRRKSDVGQTPAPSGSMSQSAVLLEVQARDLRPSSENPEGHEDSLLKSSKLDQRAVPSPPPSRGSPAVAARAEPDDGPADGPAEELGERNAMTKTFSRMSSRGSRMGVRSMLSRDHSGFDLLHQLANTNVRGDSSWRMEESGLEASTLRQSRSRGLNSQVSGISMRSNRSNHRLGEDNDEVSPLRHSEARNSGDQAPAPGRSSGGMSMVEEHSEGPTPSKLQRRVSLGEMQDPSPAGRNLRRRVSFDEVLVMQHMVPLVPNQVQEPQPEQAAEADSD</sequence>
<feature type="compositionally biased region" description="Polar residues" evidence="2">
    <location>
        <begin position="492"/>
        <end position="506"/>
    </location>
</feature>
<reference evidence="4 5" key="1">
    <citation type="submission" date="2024-02" db="EMBL/GenBank/DDBJ databases">
        <authorList>
            <person name="Chen Y."/>
            <person name="Shah S."/>
            <person name="Dougan E. K."/>
            <person name="Thang M."/>
            <person name="Chan C."/>
        </authorList>
    </citation>
    <scope>NUCLEOTIDE SEQUENCE [LARGE SCALE GENOMIC DNA]</scope>
</reference>
<keyword evidence="5" id="KW-1185">Reference proteome</keyword>
<feature type="compositionally biased region" description="Basic and acidic residues" evidence="2">
    <location>
        <begin position="441"/>
        <end position="461"/>
    </location>
</feature>
<gene>
    <name evidence="4" type="ORF">SCF082_LOCUS8844</name>
</gene>
<keyword evidence="1" id="KW-0067">ATP-binding</keyword>
<feature type="binding site" evidence="1">
    <location>
        <position position="53"/>
    </location>
    <ligand>
        <name>ATP</name>
        <dbReference type="ChEBI" id="CHEBI:30616"/>
    </ligand>
</feature>
<dbReference type="InterPro" id="IPR017441">
    <property type="entry name" value="Protein_kinase_ATP_BS"/>
</dbReference>
<feature type="compositionally biased region" description="Low complexity" evidence="2">
    <location>
        <begin position="582"/>
        <end position="593"/>
    </location>
</feature>
<evidence type="ECO:0000259" key="3">
    <source>
        <dbReference type="PROSITE" id="PS50011"/>
    </source>
</evidence>
<evidence type="ECO:0000313" key="4">
    <source>
        <dbReference type="EMBL" id="CAK9006029.1"/>
    </source>
</evidence>
<keyword evidence="1" id="KW-0547">Nucleotide-binding</keyword>
<evidence type="ECO:0000256" key="1">
    <source>
        <dbReference type="PROSITE-ProRule" id="PRU10141"/>
    </source>
</evidence>
<feature type="domain" description="Protein kinase" evidence="3">
    <location>
        <begin position="22"/>
        <end position="340"/>
    </location>
</feature>
<organism evidence="4 5">
    <name type="scientific">Durusdinium trenchii</name>
    <dbReference type="NCBI Taxonomy" id="1381693"/>
    <lineage>
        <taxon>Eukaryota</taxon>
        <taxon>Sar</taxon>
        <taxon>Alveolata</taxon>
        <taxon>Dinophyceae</taxon>
        <taxon>Suessiales</taxon>
        <taxon>Symbiodiniaceae</taxon>
        <taxon>Durusdinium</taxon>
    </lineage>
</organism>
<feature type="compositionally biased region" description="Basic and acidic residues" evidence="2">
    <location>
        <begin position="667"/>
        <end position="676"/>
    </location>
</feature>
<feature type="region of interest" description="Disordered" evidence="2">
    <location>
        <begin position="259"/>
        <end position="296"/>
    </location>
</feature>
<feature type="compositionally biased region" description="Acidic residues" evidence="2">
    <location>
        <begin position="560"/>
        <end position="570"/>
    </location>
</feature>
<feature type="compositionally biased region" description="Basic and acidic residues" evidence="2">
    <location>
        <begin position="368"/>
        <end position="391"/>
    </location>
</feature>
<dbReference type="Pfam" id="PF00069">
    <property type="entry name" value="Pkinase"/>
    <property type="match status" value="1"/>
</dbReference>
<name>A0ABP0IVD2_9DINO</name>
<dbReference type="PANTHER" id="PTHR24347">
    <property type="entry name" value="SERINE/THREONINE-PROTEIN KINASE"/>
    <property type="match status" value="1"/>
</dbReference>
<dbReference type="EMBL" id="CAXAMM010005113">
    <property type="protein sequence ID" value="CAK9006029.1"/>
    <property type="molecule type" value="Genomic_DNA"/>
</dbReference>
<dbReference type="PROSITE" id="PS00107">
    <property type="entry name" value="PROTEIN_KINASE_ATP"/>
    <property type="match status" value="1"/>
</dbReference>
<comment type="caution">
    <text evidence="4">The sequence shown here is derived from an EMBL/GenBank/DDBJ whole genome shotgun (WGS) entry which is preliminary data.</text>
</comment>
<accession>A0ABP0IVD2</accession>
<evidence type="ECO:0000313" key="5">
    <source>
        <dbReference type="Proteomes" id="UP001642464"/>
    </source>
</evidence>
<protein>
    <submittedName>
        <fullName evidence="4">Serine/threonine-protein kinase DCLK3 (CLICK-I and II-related) (CLr) (Doublecortin-like and CAM kinase-like 3) (Doublecortin-like kinase 3)</fullName>
    </submittedName>
</protein>
<dbReference type="SUPFAM" id="SSF56112">
    <property type="entry name" value="Protein kinase-like (PK-like)"/>
    <property type="match status" value="1"/>
</dbReference>
<dbReference type="InterPro" id="IPR000719">
    <property type="entry name" value="Prot_kinase_dom"/>
</dbReference>
<dbReference type="Gene3D" id="1.10.510.10">
    <property type="entry name" value="Transferase(Phosphotransferase) domain 1"/>
    <property type="match status" value="1"/>
</dbReference>
<feature type="compositionally biased region" description="Pro residues" evidence="2">
    <location>
        <begin position="412"/>
        <end position="429"/>
    </location>
</feature>
<feature type="compositionally biased region" description="Polar residues" evidence="2">
    <location>
        <begin position="465"/>
        <end position="481"/>
    </location>
</feature>
<dbReference type="SMART" id="SM00220">
    <property type="entry name" value="S_TKc"/>
    <property type="match status" value="1"/>
</dbReference>
<feature type="compositionally biased region" description="Polar residues" evidence="2">
    <location>
        <begin position="632"/>
        <end position="653"/>
    </location>
</feature>
<dbReference type="Proteomes" id="UP001642464">
    <property type="component" value="Unassembled WGS sequence"/>
</dbReference>
<feature type="region of interest" description="Disordered" evidence="2">
    <location>
        <begin position="366"/>
        <end position="593"/>
    </location>
</feature>
<dbReference type="InterPro" id="IPR011009">
    <property type="entry name" value="Kinase-like_dom_sf"/>
</dbReference>